<reference evidence="1 2" key="1">
    <citation type="submission" date="2021-01" db="EMBL/GenBank/DDBJ databases">
        <title>Whole genome shotgun sequence of Verrucosispora lutea NBRC 106530.</title>
        <authorList>
            <person name="Komaki H."/>
            <person name="Tamura T."/>
        </authorList>
    </citation>
    <scope>NUCLEOTIDE SEQUENCE [LARGE SCALE GENOMIC DNA]</scope>
    <source>
        <strain evidence="1 2">NBRC 106530</strain>
    </source>
</reference>
<sequence length="126" mass="14011">MRIQVSQELLDRQLVDRDGRLIGKVDDVEFGFDADGVPYLRSLLSGPGVLGQRVGGRLGRMLVLTAERFVTDRPMAPLRIPYALVMRVDSAVWLRVSADELPTSPVEEWLRRNLIGRIPGADRASG</sequence>
<keyword evidence="2" id="KW-1185">Reference proteome</keyword>
<organism evidence="1 2">
    <name type="scientific">Micromonospora lutea</name>
    <dbReference type="NCBI Taxonomy" id="419825"/>
    <lineage>
        <taxon>Bacteria</taxon>
        <taxon>Bacillati</taxon>
        <taxon>Actinomycetota</taxon>
        <taxon>Actinomycetes</taxon>
        <taxon>Micromonosporales</taxon>
        <taxon>Micromonosporaceae</taxon>
        <taxon>Micromonospora</taxon>
    </lineage>
</organism>
<protein>
    <recommendedName>
        <fullName evidence="3">PRC-barrel domain containing protein</fullName>
    </recommendedName>
</protein>
<dbReference type="Proteomes" id="UP000643165">
    <property type="component" value="Unassembled WGS sequence"/>
</dbReference>
<proteinExistence type="predicted"/>
<evidence type="ECO:0000313" key="2">
    <source>
        <dbReference type="Proteomes" id="UP000643165"/>
    </source>
</evidence>
<gene>
    <name evidence="1" type="ORF">Vlu01_34380</name>
</gene>
<dbReference type="RefSeq" id="WP_204000411.1">
    <property type="nucleotide sequence ID" value="NZ_BOPB01000016.1"/>
</dbReference>
<name>A0ABQ4IY19_9ACTN</name>
<dbReference type="EMBL" id="BOPB01000016">
    <property type="protein sequence ID" value="GIJ22814.1"/>
    <property type="molecule type" value="Genomic_DNA"/>
</dbReference>
<comment type="caution">
    <text evidence="1">The sequence shown here is derived from an EMBL/GenBank/DDBJ whole genome shotgun (WGS) entry which is preliminary data.</text>
</comment>
<accession>A0ABQ4IY19</accession>
<evidence type="ECO:0008006" key="3">
    <source>
        <dbReference type="Google" id="ProtNLM"/>
    </source>
</evidence>
<evidence type="ECO:0000313" key="1">
    <source>
        <dbReference type="EMBL" id="GIJ22814.1"/>
    </source>
</evidence>